<evidence type="ECO:0000313" key="1">
    <source>
        <dbReference type="EMBL" id="OMO54755.1"/>
    </source>
</evidence>
<accession>A0A1R3G9J1</accession>
<sequence>MDEVIMRKIDVGGLVKRYLARG</sequence>
<comment type="caution">
    <text evidence="1">The sequence shown here is derived from an EMBL/GenBank/DDBJ whole genome shotgun (WGS) entry which is preliminary data.</text>
</comment>
<dbReference type="AlphaFoldDB" id="A0A1R3G9J1"/>
<evidence type="ECO:0000313" key="2">
    <source>
        <dbReference type="Proteomes" id="UP000188268"/>
    </source>
</evidence>
<proteinExistence type="predicted"/>
<keyword evidence="2" id="KW-1185">Reference proteome</keyword>
<dbReference type="Gramene" id="OMO54755">
    <property type="protein sequence ID" value="OMO54755"/>
    <property type="gene ID" value="CCACVL1_27604"/>
</dbReference>
<organism evidence="1 2">
    <name type="scientific">Corchorus capsularis</name>
    <name type="common">Jute</name>
    <dbReference type="NCBI Taxonomy" id="210143"/>
    <lineage>
        <taxon>Eukaryota</taxon>
        <taxon>Viridiplantae</taxon>
        <taxon>Streptophyta</taxon>
        <taxon>Embryophyta</taxon>
        <taxon>Tracheophyta</taxon>
        <taxon>Spermatophyta</taxon>
        <taxon>Magnoliopsida</taxon>
        <taxon>eudicotyledons</taxon>
        <taxon>Gunneridae</taxon>
        <taxon>Pentapetalae</taxon>
        <taxon>rosids</taxon>
        <taxon>malvids</taxon>
        <taxon>Malvales</taxon>
        <taxon>Malvaceae</taxon>
        <taxon>Grewioideae</taxon>
        <taxon>Apeibeae</taxon>
        <taxon>Corchorus</taxon>
    </lineage>
</organism>
<dbReference type="EMBL" id="AWWV01014885">
    <property type="protein sequence ID" value="OMO54755.1"/>
    <property type="molecule type" value="Genomic_DNA"/>
</dbReference>
<protein>
    <submittedName>
        <fullName evidence="1">Uncharacterized protein</fullName>
    </submittedName>
</protein>
<name>A0A1R3G9J1_COCAP</name>
<reference evidence="1 2" key="1">
    <citation type="submission" date="2013-09" db="EMBL/GenBank/DDBJ databases">
        <title>Corchorus capsularis genome sequencing.</title>
        <authorList>
            <person name="Alam M."/>
            <person name="Haque M.S."/>
            <person name="Islam M.S."/>
            <person name="Emdad E.M."/>
            <person name="Islam M.M."/>
            <person name="Ahmed B."/>
            <person name="Halim A."/>
            <person name="Hossen Q.M.M."/>
            <person name="Hossain M.Z."/>
            <person name="Ahmed R."/>
            <person name="Khan M.M."/>
            <person name="Islam R."/>
            <person name="Rashid M.M."/>
            <person name="Khan S.A."/>
            <person name="Rahman M.S."/>
            <person name="Alam M."/>
        </authorList>
    </citation>
    <scope>NUCLEOTIDE SEQUENCE [LARGE SCALE GENOMIC DNA]</scope>
    <source>
        <strain evidence="2">cv. CVL-1</strain>
        <tissue evidence="1">Whole seedling</tissue>
    </source>
</reference>
<dbReference type="Proteomes" id="UP000188268">
    <property type="component" value="Unassembled WGS sequence"/>
</dbReference>
<gene>
    <name evidence="1" type="ORF">CCACVL1_27604</name>
</gene>